<keyword evidence="1" id="KW-1133">Transmembrane helix</keyword>
<keyword evidence="1" id="KW-0472">Membrane</keyword>
<gene>
    <name evidence="2" type="primary">ATP8</name>
</gene>
<keyword evidence="1" id="KW-0812">Transmembrane</keyword>
<geneLocation type="mitochondrion" evidence="2"/>
<feature type="transmembrane region" description="Helical" evidence="1">
    <location>
        <begin position="6"/>
        <end position="32"/>
    </location>
</feature>
<keyword evidence="2" id="KW-0496">Mitochondrion</keyword>
<name>A0AAF0YYI5_9HEMI</name>
<evidence type="ECO:0000256" key="1">
    <source>
        <dbReference type="SAM" id="Phobius"/>
    </source>
</evidence>
<organism evidence="2">
    <name type="scientific">Sophonia microstaina</name>
    <dbReference type="NCBI Taxonomy" id="3092775"/>
    <lineage>
        <taxon>Eukaryota</taxon>
        <taxon>Metazoa</taxon>
        <taxon>Ecdysozoa</taxon>
        <taxon>Arthropoda</taxon>
        <taxon>Hexapoda</taxon>
        <taxon>Insecta</taxon>
        <taxon>Pterygota</taxon>
        <taxon>Neoptera</taxon>
        <taxon>Paraneoptera</taxon>
        <taxon>Hemiptera</taxon>
        <taxon>Auchenorrhyncha</taxon>
        <taxon>Membracoidea</taxon>
        <taxon>Cicadellidae</taxon>
        <taxon>Evacanthinae</taxon>
        <taxon>Nirvanini</taxon>
        <taxon>Sophonia</taxon>
    </lineage>
</organism>
<evidence type="ECO:0000313" key="2">
    <source>
        <dbReference type="EMBL" id="WPC85237.1"/>
    </source>
</evidence>
<dbReference type="EMBL" id="OR727343">
    <property type="protein sequence ID" value="WPC85237.1"/>
    <property type="molecule type" value="Genomic_DNA"/>
</dbReference>
<accession>A0AAF0YYI5</accession>
<reference evidence="2" key="1">
    <citation type="submission" date="2023-10" db="EMBL/GenBank/DDBJ databases">
        <authorList>
            <person name="Wang W."/>
            <person name="Jiang S."/>
            <person name="Liu Y."/>
            <person name="Li Y."/>
        </authorList>
    </citation>
    <scope>NUCLEOTIDE SEQUENCE</scope>
</reference>
<dbReference type="GeneID" id="86148372"/>
<sequence length="50" mass="6420">MPQMSPMWWLLLMIYFIFVMTLFNSMVYFIFYKKNHKEISSKKFMLNWKW</sequence>
<dbReference type="RefSeq" id="YP_010996495.1">
    <property type="nucleotide sequence ID" value="NC_084447.1"/>
</dbReference>
<protein>
    <submittedName>
        <fullName evidence="2">ATP synthase F0 subunit 8</fullName>
    </submittedName>
</protein>
<dbReference type="CTD" id="4509"/>
<dbReference type="AlphaFoldDB" id="A0AAF0YYI5"/>
<proteinExistence type="predicted"/>